<dbReference type="GO" id="GO:0005730">
    <property type="term" value="C:nucleolus"/>
    <property type="evidence" value="ECO:0007669"/>
    <property type="project" value="UniProtKB-SubCell"/>
</dbReference>
<feature type="domain" description="Fcf2 pre-rRNA processing C-terminal" evidence="4">
    <location>
        <begin position="277"/>
        <end position="376"/>
    </location>
</feature>
<protein>
    <submittedName>
        <fullName evidence="5">Fcf2-domain-containing protein</fullName>
    </submittedName>
</protein>
<accession>A0A0J0XTU8</accession>
<dbReference type="InterPro" id="IPR039883">
    <property type="entry name" value="Fcf2/DNTTIP2"/>
</dbReference>
<comment type="subcellular location">
    <subcellularLocation>
        <location evidence="1">Nucleus</location>
        <location evidence="1">Nucleolus</location>
    </subcellularLocation>
</comment>
<feature type="compositionally biased region" description="Acidic residues" evidence="3">
    <location>
        <begin position="137"/>
        <end position="169"/>
    </location>
</feature>
<dbReference type="Proteomes" id="UP000053611">
    <property type="component" value="Unassembled WGS sequence"/>
</dbReference>
<dbReference type="OrthoDB" id="427886at2759"/>
<feature type="compositionally biased region" description="Basic and acidic residues" evidence="3">
    <location>
        <begin position="126"/>
        <end position="136"/>
    </location>
</feature>
<feature type="compositionally biased region" description="Low complexity" evidence="3">
    <location>
        <begin position="173"/>
        <end position="196"/>
    </location>
</feature>
<dbReference type="RefSeq" id="XP_018280994.1">
    <property type="nucleotide sequence ID" value="XM_018425192.1"/>
</dbReference>
<dbReference type="GO" id="GO:0003723">
    <property type="term" value="F:RNA binding"/>
    <property type="evidence" value="ECO:0007669"/>
    <property type="project" value="TreeGrafter"/>
</dbReference>
<dbReference type="EMBL" id="KQ087186">
    <property type="protein sequence ID" value="KLT44503.1"/>
    <property type="molecule type" value="Genomic_DNA"/>
</dbReference>
<name>A0A0J0XTU8_9TREE</name>
<dbReference type="PANTHER" id="PTHR21686">
    <property type="entry name" value="DEOXYNUCLEOTIDYLTRANSFERASE TERMINAL-INTERACTING PROTEIN 2"/>
    <property type="match status" value="1"/>
</dbReference>
<feature type="compositionally biased region" description="Basic and acidic residues" evidence="3">
    <location>
        <begin position="255"/>
        <end position="270"/>
    </location>
</feature>
<evidence type="ECO:0000256" key="1">
    <source>
        <dbReference type="ARBA" id="ARBA00004604"/>
    </source>
</evidence>
<dbReference type="PANTHER" id="PTHR21686:SF12">
    <property type="entry name" value="DEOXYNUCLEOTIDYLTRANSFERASE TERMINAL-INTERACTING PROTEIN 2"/>
    <property type="match status" value="1"/>
</dbReference>
<dbReference type="Pfam" id="PF08698">
    <property type="entry name" value="Fcf2"/>
    <property type="match status" value="1"/>
</dbReference>
<evidence type="ECO:0000313" key="6">
    <source>
        <dbReference type="Proteomes" id="UP000053611"/>
    </source>
</evidence>
<dbReference type="STRING" id="879819.A0A0J0XTU8"/>
<feature type="region of interest" description="Disordered" evidence="3">
    <location>
        <begin position="1"/>
        <end position="34"/>
    </location>
</feature>
<feature type="region of interest" description="Disordered" evidence="3">
    <location>
        <begin position="95"/>
        <end position="297"/>
    </location>
</feature>
<dbReference type="GO" id="GO:0006396">
    <property type="term" value="P:RNA processing"/>
    <property type="evidence" value="ECO:0007669"/>
    <property type="project" value="TreeGrafter"/>
</dbReference>
<evidence type="ECO:0000256" key="2">
    <source>
        <dbReference type="ARBA" id="ARBA00023242"/>
    </source>
</evidence>
<dbReference type="InterPro" id="IPR014810">
    <property type="entry name" value="Fcf2_C"/>
</dbReference>
<keyword evidence="6" id="KW-1185">Reference proteome</keyword>
<sequence length="399" mass="43353">MPTPRRSDRASAASTPSRLRDLSTPQPHHHRTADEIALEEAAEIVHQVEEEEATPEALLSPRARRYAAISRKRGVSMDPTPLSLALSPRAAAEELNGKAAELGDNAIGSESGEEDSSSRSNGGSHSDSDSSAHDSNWDSDDSASDSDSDADSDDSSSISSDDDDEEEAELERQLAAAKAAAVKKVTASSSKSSEGSFNALGENDDGELRLDSDQPKDAPIPDLSVPKLPARHLSLAEDGTAFAGEVEAGPSQPRAEPELDRGKYERTLSKREKKAPKKASASELWTTIPAPRDDDLPQMRKDYQALHLSHTLDPKRFMKGGNKAGRAPERFQIGTIVDAPRQLQSTTLRKEHKYRPGQIVTDVVGDADVGTYAKRKFEELQSKRIFNGRGKGWQKRAKW</sequence>
<evidence type="ECO:0000256" key="3">
    <source>
        <dbReference type="SAM" id="MobiDB-lite"/>
    </source>
</evidence>
<reference evidence="5 6" key="1">
    <citation type="submission" date="2015-03" db="EMBL/GenBank/DDBJ databases">
        <title>Genomics and transcriptomics of the oil-accumulating basidiomycete yeast T. oleaginosus allow insights into substrate utilization and the diverse evolutionary trajectories of mating systems in fungi.</title>
        <authorList>
            <consortium name="DOE Joint Genome Institute"/>
            <person name="Kourist R."/>
            <person name="Kracht O."/>
            <person name="Bracharz F."/>
            <person name="Lipzen A."/>
            <person name="Nolan M."/>
            <person name="Ohm R."/>
            <person name="Grigoriev I."/>
            <person name="Sun S."/>
            <person name="Heitman J."/>
            <person name="Bruck T."/>
            <person name="Nowrousian M."/>
        </authorList>
    </citation>
    <scope>NUCLEOTIDE SEQUENCE [LARGE SCALE GENOMIC DNA]</scope>
    <source>
        <strain evidence="5 6">IBC0246</strain>
    </source>
</reference>
<organism evidence="5 6">
    <name type="scientific">Cutaneotrichosporon oleaginosum</name>
    <dbReference type="NCBI Taxonomy" id="879819"/>
    <lineage>
        <taxon>Eukaryota</taxon>
        <taxon>Fungi</taxon>
        <taxon>Dikarya</taxon>
        <taxon>Basidiomycota</taxon>
        <taxon>Agaricomycotina</taxon>
        <taxon>Tremellomycetes</taxon>
        <taxon>Trichosporonales</taxon>
        <taxon>Trichosporonaceae</taxon>
        <taxon>Cutaneotrichosporon</taxon>
    </lineage>
</organism>
<evidence type="ECO:0000313" key="5">
    <source>
        <dbReference type="EMBL" id="KLT44503.1"/>
    </source>
</evidence>
<dbReference type="GeneID" id="28985795"/>
<gene>
    <name evidence="5" type="ORF">CC85DRAFT_300356</name>
</gene>
<proteinExistence type="predicted"/>
<evidence type="ECO:0000259" key="4">
    <source>
        <dbReference type="Pfam" id="PF08698"/>
    </source>
</evidence>
<keyword evidence="2" id="KW-0539">Nucleus</keyword>
<dbReference type="AlphaFoldDB" id="A0A0J0XTU8"/>
<feature type="compositionally biased region" description="Basic and acidic residues" evidence="3">
    <location>
        <begin position="206"/>
        <end position="216"/>
    </location>
</feature>